<reference evidence="5" key="1">
    <citation type="submission" date="2021-01" db="EMBL/GenBank/DDBJ databases">
        <authorList>
            <person name="Corre E."/>
            <person name="Pelletier E."/>
            <person name="Niang G."/>
            <person name="Scheremetjew M."/>
            <person name="Finn R."/>
            <person name="Kale V."/>
            <person name="Holt S."/>
            <person name="Cochrane G."/>
            <person name="Meng A."/>
            <person name="Brown T."/>
            <person name="Cohen L."/>
        </authorList>
    </citation>
    <scope>NUCLEOTIDE SEQUENCE</scope>
    <source>
        <strain evidence="5">Ras09</strain>
    </source>
</reference>
<gene>
    <name evidence="5" type="ORF">SRAS04492_LOCUS7939</name>
</gene>
<dbReference type="PRINTS" id="PR00069">
    <property type="entry name" value="ALDKETRDTASE"/>
</dbReference>
<keyword evidence="3" id="KW-0560">Oxidoreductase</keyword>
<evidence type="ECO:0000259" key="4">
    <source>
        <dbReference type="Pfam" id="PF00248"/>
    </source>
</evidence>
<dbReference type="AlphaFoldDB" id="A0A7S3FYH3"/>
<dbReference type="GO" id="GO:0016616">
    <property type="term" value="F:oxidoreductase activity, acting on the CH-OH group of donors, NAD or NADP as acceptor"/>
    <property type="evidence" value="ECO:0007669"/>
    <property type="project" value="UniProtKB-ARBA"/>
</dbReference>
<feature type="domain" description="NADP-dependent oxidoreductase" evidence="4">
    <location>
        <begin position="4"/>
        <end position="112"/>
    </location>
</feature>
<protein>
    <recommendedName>
        <fullName evidence="4">NADP-dependent oxidoreductase domain-containing protein</fullName>
    </recommendedName>
</protein>
<evidence type="ECO:0000256" key="1">
    <source>
        <dbReference type="ARBA" id="ARBA00007905"/>
    </source>
</evidence>
<name>A0A7S3FYH3_9SPIT</name>
<dbReference type="InterPro" id="IPR020471">
    <property type="entry name" value="AKR"/>
</dbReference>
<evidence type="ECO:0000313" key="5">
    <source>
        <dbReference type="EMBL" id="CAE0236132.1"/>
    </source>
</evidence>
<comment type="similarity">
    <text evidence="1">Belongs to the aldo/keto reductase family.</text>
</comment>
<dbReference type="SUPFAM" id="SSF51430">
    <property type="entry name" value="NAD(P)-linked oxidoreductase"/>
    <property type="match status" value="1"/>
</dbReference>
<dbReference type="EMBL" id="HBIA01015910">
    <property type="protein sequence ID" value="CAE0236132.1"/>
    <property type="molecule type" value="Transcribed_RNA"/>
</dbReference>
<organism evidence="5">
    <name type="scientific">Strombidium rassoulzadegani</name>
    <dbReference type="NCBI Taxonomy" id="1082188"/>
    <lineage>
        <taxon>Eukaryota</taxon>
        <taxon>Sar</taxon>
        <taxon>Alveolata</taxon>
        <taxon>Ciliophora</taxon>
        <taxon>Intramacronucleata</taxon>
        <taxon>Spirotrichea</taxon>
        <taxon>Oligotrichia</taxon>
        <taxon>Strombidiidae</taxon>
        <taxon>Strombidium</taxon>
    </lineage>
</organism>
<accession>A0A7S3FYH3</accession>
<sequence length="131" mass="15392">MEFSKMKPTVNQIEVHPLYLDEETVQFCAEHGIIVEAYAPFAQGNKQLLENTTLLEIAKRNEIDVHQLILLWCLQKNFVILPRSSNPERQERNIMLEGLQIPEEDIKEIDSLRFNQKDQAFKQCWNPQNII</sequence>
<evidence type="ECO:0000256" key="2">
    <source>
        <dbReference type="ARBA" id="ARBA00022857"/>
    </source>
</evidence>
<evidence type="ECO:0000256" key="3">
    <source>
        <dbReference type="ARBA" id="ARBA00023002"/>
    </source>
</evidence>
<dbReference type="PANTHER" id="PTHR43827">
    <property type="entry name" value="2,5-DIKETO-D-GLUCONIC ACID REDUCTASE"/>
    <property type="match status" value="1"/>
</dbReference>
<proteinExistence type="inferred from homology"/>
<dbReference type="InterPro" id="IPR036812">
    <property type="entry name" value="NAD(P)_OxRdtase_dom_sf"/>
</dbReference>
<dbReference type="InterPro" id="IPR023210">
    <property type="entry name" value="NADP_OxRdtase_dom"/>
</dbReference>
<keyword evidence="2" id="KW-0521">NADP</keyword>
<dbReference type="Pfam" id="PF00248">
    <property type="entry name" value="Aldo_ket_red"/>
    <property type="match status" value="1"/>
</dbReference>
<dbReference type="Gene3D" id="3.20.20.100">
    <property type="entry name" value="NADP-dependent oxidoreductase domain"/>
    <property type="match status" value="1"/>
</dbReference>
<dbReference type="PANTHER" id="PTHR43827:SF3">
    <property type="entry name" value="NADP-DEPENDENT OXIDOREDUCTASE DOMAIN-CONTAINING PROTEIN"/>
    <property type="match status" value="1"/>
</dbReference>